<accession>A0A0E9S1E7</accession>
<name>A0A0E9S1E7_ANGAN</name>
<reference evidence="1" key="1">
    <citation type="submission" date="2014-11" db="EMBL/GenBank/DDBJ databases">
        <authorList>
            <person name="Amaro Gonzalez C."/>
        </authorList>
    </citation>
    <scope>NUCLEOTIDE SEQUENCE</scope>
</reference>
<organism evidence="1">
    <name type="scientific">Anguilla anguilla</name>
    <name type="common">European freshwater eel</name>
    <name type="synonym">Muraena anguilla</name>
    <dbReference type="NCBI Taxonomy" id="7936"/>
    <lineage>
        <taxon>Eukaryota</taxon>
        <taxon>Metazoa</taxon>
        <taxon>Chordata</taxon>
        <taxon>Craniata</taxon>
        <taxon>Vertebrata</taxon>
        <taxon>Euteleostomi</taxon>
        <taxon>Actinopterygii</taxon>
        <taxon>Neopterygii</taxon>
        <taxon>Teleostei</taxon>
        <taxon>Anguilliformes</taxon>
        <taxon>Anguillidae</taxon>
        <taxon>Anguilla</taxon>
    </lineage>
</organism>
<evidence type="ECO:0000313" key="1">
    <source>
        <dbReference type="EMBL" id="JAH35032.1"/>
    </source>
</evidence>
<reference evidence="1" key="2">
    <citation type="journal article" date="2015" name="Fish Shellfish Immunol.">
        <title>Early steps in the European eel (Anguilla anguilla)-Vibrio vulnificus interaction in the gills: Role of the RtxA13 toxin.</title>
        <authorList>
            <person name="Callol A."/>
            <person name="Pajuelo D."/>
            <person name="Ebbesson L."/>
            <person name="Teles M."/>
            <person name="MacKenzie S."/>
            <person name="Amaro C."/>
        </authorList>
    </citation>
    <scope>NUCLEOTIDE SEQUENCE</scope>
</reference>
<dbReference type="AlphaFoldDB" id="A0A0E9S1E7"/>
<sequence>MNTLELTSYALFVRASLSNMHLGLSLVMQVLKEWQIYLDLKS</sequence>
<dbReference type="EMBL" id="GBXM01073545">
    <property type="protein sequence ID" value="JAH35032.1"/>
    <property type="molecule type" value="Transcribed_RNA"/>
</dbReference>
<proteinExistence type="predicted"/>
<protein>
    <submittedName>
        <fullName evidence="1">Uncharacterized protein</fullName>
    </submittedName>
</protein>